<sequence length="107" mass="12013">MRAKKKVTAYVPSGAGAADVPPKPTFKYYDLMKFLDETNENTMTISNASLPCSSSSSVSQEFQSTEVPVATNVSQLHLQVLHLTSRNKRKRRFCFWKTGRRNPEGNT</sequence>
<evidence type="ECO:0000313" key="2">
    <source>
        <dbReference type="RefSeq" id="XP_030758049.1"/>
    </source>
</evidence>
<reference evidence="2" key="1">
    <citation type="submission" date="2025-08" db="UniProtKB">
        <authorList>
            <consortium name="RefSeq"/>
        </authorList>
    </citation>
    <scope>IDENTIFICATION</scope>
    <source>
        <tissue evidence="2">Gonads</tissue>
    </source>
</reference>
<dbReference type="Proteomes" id="UP000504635">
    <property type="component" value="Unplaced"/>
</dbReference>
<accession>A0A6J2Y4X9</accession>
<evidence type="ECO:0000313" key="1">
    <source>
        <dbReference type="Proteomes" id="UP000504635"/>
    </source>
</evidence>
<dbReference type="OrthoDB" id="6159213at2759"/>
<protein>
    <submittedName>
        <fullName evidence="2">Uncharacterized protein LOC115883780</fullName>
    </submittedName>
</protein>
<dbReference type="GeneID" id="115883780"/>
<organism evidence="1 2">
    <name type="scientific">Sitophilus oryzae</name>
    <name type="common">Rice weevil</name>
    <name type="synonym">Curculio oryzae</name>
    <dbReference type="NCBI Taxonomy" id="7048"/>
    <lineage>
        <taxon>Eukaryota</taxon>
        <taxon>Metazoa</taxon>
        <taxon>Ecdysozoa</taxon>
        <taxon>Arthropoda</taxon>
        <taxon>Hexapoda</taxon>
        <taxon>Insecta</taxon>
        <taxon>Pterygota</taxon>
        <taxon>Neoptera</taxon>
        <taxon>Endopterygota</taxon>
        <taxon>Coleoptera</taxon>
        <taxon>Polyphaga</taxon>
        <taxon>Cucujiformia</taxon>
        <taxon>Curculionidae</taxon>
        <taxon>Dryophthorinae</taxon>
        <taxon>Sitophilus</taxon>
    </lineage>
</organism>
<dbReference type="RefSeq" id="XP_030758049.1">
    <property type="nucleotide sequence ID" value="XM_030902189.1"/>
</dbReference>
<gene>
    <name evidence="2" type="primary">LOC115883780</name>
</gene>
<dbReference type="InParanoid" id="A0A6J2Y4X9"/>
<keyword evidence="1" id="KW-1185">Reference proteome</keyword>
<dbReference type="AlphaFoldDB" id="A0A6J2Y4X9"/>
<name>A0A6J2Y4X9_SITOR</name>
<dbReference type="KEGG" id="soy:115883780"/>
<proteinExistence type="predicted"/>